<evidence type="ECO:0000256" key="4">
    <source>
        <dbReference type="ARBA" id="ARBA00022723"/>
    </source>
</evidence>
<comment type="similarity">
    <text evidence="12">Belongs to the radical SAM superfamily. MoaA family.</text>
</comment>
<dbReference type="PROSITE" id="PS51918">
    <property type="entry name" value="RADICAL_SAM"/>
    <property type="match status" value="1"/>
</dbReference>
<sequence length="324" mass="36369">MKDIYGRTIDYMRISVTDRCNLRCRYCMPEDIPSVEHTDILSYEELLSICESAADLGICKFKITGGEPLVRKGCAGFIERLKQLPGVRQVTLTSNGLLLEPYLERLKEAGIDGINISLDTLDEKKYKEITGKTGVQTVLSAVRNSARMGLNTKVNCVVMKGINDDEILDLLEIGREDHVDIRFIEMMPIGFGTQFTGMNSDEIISLLRQTYPGIKKEEQIRGNGPARYLKIPGFSGAVGFIDAVHCKFCRQCNRIRLTSEGFLKPCLYYSRGIPLREKLRSGISRGDLSQLIRQTVLDKPEGHRFSERDTDGEADSRKMSQIGG</sequence>
<dbReference type="GO" id="GO:0046872">
    <property type="term" value="F:metal ion binding"/>
    <property type="evidence" value="ECO:0007669"/>
    <property type="project" value="UniProtKB-KW"/>
</dbReference>
<feature type="binding site" evidence="12">
    <location>
        <position position="27"/>
    </location>
    <ligand>
        <name>[4Fe-4S] cluster</name>
        <dbReference type="ChEBI" id="CHEBI:49883"/>
        <label>1</label>
        <note>4Fe-4S-S-AdoMet</note>
    </ligand>
</feature>
<dbReference type="CDD" id="cd01335">
    <property type="entry name" value="Radical_SAM"/>
    <property type="match status" value="1"/>
</dbReference>
<evidence type="ECO:0000256" key="12">
    <source>
        <dbReference type="HAMAP-Rule" id="MF_01225"/>
    </source>
</evidence>
<dbReference type="PANTHER" id="PTHR22960:SF0">
    <property type="entry name" value="MOLYBDENUM COFACTOR BIOSYNTHESIS PROTEIN 1"/>
    <property type="match status" value="1"/>
</dbReference>
<dbReference type="InterPro" id="IPR058240">
    <property type="entry name" value="rSAM_sf"/>
</dbReference>
<evidence type="ECO:0000256" key="7">
    <source>
        <dbReference type="ARBA" id="ARBA00023014"/>
    </source>
</evidence>
<dbReference type="InterPro" id="IPR050105">
    <property type="entry name" value="MoCo_biosynth_MoaA/MoaC"/>
</dbReference>
<dbReference type="Pfam" id="PF04055">
    <property type="entry name" value="Radical_SAM"/>
    <property type="match status" value="1"/>
</dbReference>
<dbReference type="Pfam" id="PF06463">
    <property type="entry name" value="Mob_synth_C"/>
    <property type="match status" value="1"/>
</dbReference>
<dbReference type="EMBL" id="CACRSQ010000003">
    <property type="protein sequence ID" value="VYT02549.1"/>
    <property type="molecule type" value="Genomic_DNA"/>
</dbReference>
<reference evidence="15" key="1">
    <citation type="submission" date="2019-11" db="EMBL/GenBank/DDBJ databases">
        <authorList>
            <person name="Feng L."/>
        </authorList>
    </citation>
    <scope>NUCLEOTIDE SEQUENCE</scope>
    <source>
        <strain evidence="15">AcaccaeLFYP115</strain>
    </source>
</reference>
<evidence type="ECO:0000256" key="13">
    <source>
        <dbReference type="SAM" id="MobiDB-lite"/>
    </source>
</evidence>
<evidence type="ECO:0000256" key="10">
    <source>
        <dbReference type="ARBA" id="ARBA00023239"/>
    </source>
</evidence>
<dbReference type="GO" id="GO:1904047">
    <property type="term" value="F:S-adenosyl-L-methionine binding"/>
    <property type="evidence" value="ECO:0007669"/>
    <property type="project" value="UniProtKB-UniRule"/>
</dbReference>
<keyword evidence="9 12" id="KW-0501">Molybdenum cofactor biosynthesis</keyword>
<dbReference type="GO" id="GO:0051539">
    <property type="term" value="F:4 iron, 4 sulfur cluster binding"/>
    <property type="evidence" value="ECO:0007669"/>
    <property type="project" value="UniProtKB-UniRule"/>
</dbReference>
<feature type="binding site" evidence="12">
    <location>
        <position position="117"/>
    </location>
    <ligand>
        <name>S-adenosyl-L-methionine</name>
        <dbReference type="ChEBI" id="CHEBI:59789"/>
    </ligand>
</feature>
<evidence type="ECO:0000256" key="1">
    <source>
        <dbReference type="ARBA" id="ARBA00012167"/>
    </source>
</evidence>
<dbReference type="SFLD" id="SFLDG01386">
    <property type="entry name" value="main_SPASM_domain-containing"/>
    <property type="match status" value="1"/>
</dbReference>
<feature type="binding site" evidence="12">
    <location>
        <position position="13"/>
    </location>
    <ligand>
        <name>GTP</name>
        <dbReference type="ChEBI" id="CHEBI:37565"/>
    </ligand>
</feature>
<dbReference type="PROSITE" id="PS01305">
    <property type="entry name" value="MOAA_NIFB_PQQE"/>
    <property type="match status" value="1"/>
</dbReference>
<dbReference type="CDD" id="cd21117">
    <property type="entry name" value="Twitch_MoaA"/>
    <property type="match status" value="1"/>
</dbReference>
<evidence type="ECO:0000313" key="15">
    <source>
        <dbReference type="EMBL" id="VYT02549.1"/>
    </source>
</evidence>
<feature type="binding site" evidence="12">
    <location>
        <position position="66"/>
    </location>
    <ligand>
        <name>S-adenosyl-L-methionine</name>
        <dbReference type="ChEBI" id="CHEBI:59789"/>
    </ligand>
</feature>
<feature type="region of interest" description="Disordered" evidence="13">
    <location>
        <begin position="299"/>
        <end position="324"/>
    </location>
</feature>
<dbReference type="HAMAP" id="MF_01225_B">
    <property type="entry name" value="MoaA_B"/>
    <property type="match status" value="1"/>
</dbReference>
<dbReference type="GO" id="GO:0005525">
    <property type="term" value="F:GTP binding"/>
    <property type="evidence" value="ECO:0007669"/>
    <property type="project" value="UniProtKB-UniRule"/>
</dbReference>
<keyword evidence="10 12" id="KW-0456">Lyase</keyword>
<dbReference type="GeneID" id="69470938"/>
<feature type="binding site" evidence="12">
    <location>
        <position position="266"/>
    </location>
    <ligand>
        <name>[4Fe-4S] cluster</name>
        <dbReference type="ChEBI" id="CHEBI:49883"/>
        <label>2</label>
        <note>4Fe-4S-substrate</note>
    </ligand>
</feature>
<dbReference type="GO" id="GO:0006777">
    <property type="term" value="P:Mo-molybdopterin cofactor biosynthetic process"/>
    <property type="evidence" value="ECO:0007669"/>
    <property type="project" value="UniProtKB-UniRule"/>
</dbReference>
<feature type="binding site" evidence="12">
    <location>
        <position position="93"/>
    </location>
    <ligand>
        <name>GTP</name>
        <dbReference type="ChEBI" id="CHEBI:37565"/>
    </ligand>
</feature>
<feature type="domain" description="Radical SAM core" evidence="14">
    <location>
        <begin position="4"/>
        <end position="221"/>
    </location>
</feature>
<dbReference type="InterPro" id="IPR000385">
    <property type="entry name" value="MoaA_NifB_PqqE_Fe-S-bd_CS"/>
</dbReference>
<dbReference type="InterPro" id="IPR006638">
    <property type="entry name" value="Elp3/MiaA/NifB-like_rSAM"/>
</dbReference>
<dbReference type="SUPFAM" id="SSF102114">
    <property type="entry name" value="Radical SAM enzymes"/>
    <property type="match status" value="1"/>
</dbReference>
<dbReference type="AlphaFoldDB" id="A0A6N2TCN2"/>
<dbReference type="InterPro" id="IPR010505">
    <property type="entry name" value="MoaA_twitch"/>
</dbReference>
<keyword evidence="6 12" id="KW-0408">Iron</keyword>
<dbReference type="InterPro" id="IPR013785">
    <property type="entry name" value="Aldolase_TIM"/>
</dbReference>
<dbReference type="InterPro" id="IPR013483">
    <property type="entry name" value="MoaA"/>
</dbReference>
<keyword evidence="7 12" id="KW-0411">Iron-sulfur</keyword>
<comment type="catalytic activity">
    <reaction evidence="11 12">
        <text>GTP + AH2 + S-adenosyl-L-methionine = (8S)-3',8-cyclo-7,8-dihydroguanosine 5'-triphosphate + 5'-deoxyadenosine + L-methionine + A + H(+)</text>
        <dbReference type="Rhea" id="RHEA:49576"/>
        <dbReference type="ChEBI" id="CHEBI:13193"/>
        <dbReference type="ChEBI" id="CHEBI:15378"/>
        <dbReference type="ChEBI" id="CHEBI:17319"/>
        <dbReference type="ChEBI" id="CHEBI:17499"/>
        <dbReference type="ChEBI" id="CHEBI:37565"/>
        <dbReference type="ChEBI" id="CHEBI:57844"/>
        <dbReference type="ChEBI" id="CHEBI:59789"/>
        <dbReference type="ChEBI" id="CHEBI:131766"/>
        <dbReference type="EC" id="4.1.99.22"/>
    </reaction>
</comment>
<dbReference type="UniPathway" id="UPA00344"/>
<feature type="binding site" evidence="12">
    <location>
        <begin position="254"/>
        <end position="256"/>
    </location>
    <ligand>
        <name>GTP</name>
        <dbReference type="ChEBI" id="CHEBI:37565"/>
    </ligand>
</feature>
<accession>A0A6N2TCN2</accession>
<dbReference type="SFLD" id="SFLDG01067">
    <property type="entry name" value="SPASM/twitch_domain_containing"/>
    <property type="match status" value="1"/>
</dbReference>
<dbReference type="SFLD" id="SFLDG01383">
    <property type="entry name" value="cyclic_pyranopterin_phosphate"/>
    <property type="match status" value="1"/>
</dbReference>
<feature type="compositionally biased region" description="Basic and acidic residues" evidence="13">
    <location>
        <begin position="299"/>
        <end position="318"/>
    </location>
</feature>
<dbReference type="GO" id="GO:0061799">
    <property type="term" value="F:cyclic pyranopterin monophosphate synthase activity"/>
    <property type="evidence" value="ECO:0007669"/>
    <property type="project" value="TreeGrafter"/>
</dbReference>
<protein>
    <recommendedName>
        <fullName evidence="1 12">GTP 3',8-cyclase</fullName>
        <ecNumber evidence="1 12">4.1.99.22</ecNumber>
    </recommendedName>
    <alternativeName>
        <fullName evidence="12">Molybdenum cofactor biosynthesis protein A</fullName>
    </alternativeName>
</protein>
<dbReference type="SFLD" id="SFLDS00029">
    <property type="entry name" value="Radical_SAM"/>
    <property type="match status" value="1"/>
</dbReference>
<dbReference type="InterPro" id="IPR007197">
    <property type="entry name" value="rSAM"/>
</dbReference>
<evidence type="ECO:0000256" key="6">
    <source>
        <dbReference type="ARBA" id="ARBA00023004"/>
    </source>
</evidence>
<feature type="binding site" evidence="12">
    <location>
        <position position="20"/>
    </location>
    <ligand>
        <name>[4Fe-4S] cluster</name>
        <dbReference type="ChEBI" id="CHEBI:49883"/>
        <label>1</label>
        <note>4Fe-4S-S-AdoMet</note>
    </ligand>
</feature>
<feature type="binding site" evidence="12">
    <location>
        <position position="153"/>
    </location>
    <ligand>
        <name>GTP</name>
        <dbReference type="ChEBI" id="CHEBI:37565"/>
    </ligand>
</feature>
<proteinExistence type="inferred from homology"/>
<keyword evidence="5 12" id="KW-0547">Nucleotide-binding</keyword>
<comment type="subunit">
    <text evidence="12">Monomer and homodimer.</text>
</comment>
<organism evidence="15">
    <name type="scientific">Anaerostipes caccae</name>
    <dbReference type="NCBI Taxonomy" id="105841"/>
    <lineage>
        <taxon>Bacteria</taxon>
        <taxon>Bacillati</taxon>
        <taxon>Bacillota</taxon>
        <taxon>Clostridia</taxon>
        <taxon>Lachnospirales</taxon>
        <taxon>Lachnospiraceae</taxon>
        <taxon>Anaerostipes</taxon>
    </lineage>
</organism>
<comment type="caution">
    <text evidence="12">Lacks conserved residue(s) required for the propagation of feature annotation.</text>
</comment>
<dbReference type="GO" id="GO:0061798">
    <property type="term" value="F:GTP 3',8'-cyclase activity"/>
    <property type="evidence" value="ECO:0007669"/>
    <property type="project" value="UniProtKB-UniRule"/>
</dbReference>
<comment type="function">
    <text evidence="12">Catalyzes the cyclization of GTP to (8S)-3',8-cyclo-7,8-dihydroguanosine 5'-triphosphate.</text>
</comment>
<keyword evidence="2 12" id="KW-0004">4Fe-4S</keyword>
<dbReference type="Gene3D" id="3.20.20.70">
    <property type="entry name" value="Aldolase class I"/>
    <property type="match status" value="1"/>
</dbReference>
<dbReference type="SMART" id="SM00729">
    <property type="entry name" value="Elp3"/>
    <property type="match status" value="1"/>
</dbReference>
<evidence type="ECO:0000259" key="14">
    <source>
        <dbReference type="PROSITE" id="PS51918"/>
    </source>
</evidence>
<dbReference type="RefSeq" id="WP_009289643.1">
    <property type="nucleotide sequence ID" value="NZ_BAABRZ010000001.1"/>
</dbReference>
<feature type="binding site" evidence="12">
    <location>
        <position position="249"/>
    </location>
    <ligand>
        <name>[4Fe-4S] cluster</name>
        <dbReference type="ChEBI" id="CHEBI:49883"/>
        <label>2</label>
        <note>4Fe-4S-substrate</note>
    </ligand>
</feature>
<dbReference type="InterPro" id="IPR040064">
    <property type="entry name" value="MoaA-like"/>
</dbReference>
<evidence type="ECO:0000256" key="9">
    <source>
        <dbReference type="ARBA" id="ARBA00023150"/>
    </source>
</evidence>
<evidence type="ECO:0000256" key="3">
    <source>
        <dbReference type="ARBA" id="ARBA00022691"/>
    </source>
</evidence>
<feature type="binding site" evidence="12">
    <location>
        <position position="252"/>
    </location>
    <ligand>
        <name>[4Fe-4S] cluster</name>
        <dbReference type="ChEBI" id="CHEBI:49883"/>
        <label>2</label>
        <note>4Fe-4S-substrate</note>
    </ligand>
</feature>
<keyword evidence="8 12" id="KW-0342">GTP-binding</keyword>
<dbReference type="NCBIfam" id="TIGR02666">
    <property type="entry name" value="moaA"/>
    <property type="match status" value="1"/>
</dbReference>
<comment type="pathway">
    <text evidence="12">Cofactor biosynthesis; molybdopterin biosynthesis.</text>
</comment>
<evidence type="ECO:0000256" key="11">
    <source>
        <dbReference type="ARBA" id="ARBA00048697"/>
    </source>
</evidence>
<dbReference type="EC" id="4.1.99.22" evidence="1 12"/>
<keyword evidence="3 12" id="KW-0949">S-adenosyl-L-methionine</keyword>
<dbReference type="PANTHER" id="PTHR22960">
    <property type="entry name" value="MOLYBDOPTERIN COFACTOR SYNTHESIS PROTEIN A"/>
    <property type="match status" value="1"/>
</dbReference>
<feature type="binding site" evidence="12">
    <location>
        <position position="24"/>
    </location>
    <ligand>
        <name>[4Fe-4S] cluster</name>
        <dbReference type="ChEBI" id="CHEBI:49883"/>
        <label>1</label>
        <note>4Fe-4S-S-AdoMet</note>
    </ligand>
</feature>
<gene>
    <name evidence="12 15" type="primary">moaA</name>
    <name evidence="15" type="ORF">ACLFYP115_01346</name>
</gene>
<keyword evidence="4 12" id="KW-0479">Metal-binding</keyword>
<feature type="binding site" evidence="12">
    <location>
        <position position="26"/>
    </location>
    <ligand>
        <name>S-adenosyl-L-methionine</name>
        <dbReference type="ChEBI" id="CHEBI:59789"/>
    </ligand>
</feature>
<name>A0A6N2TCN2_9FIRM</name>
<evidence type="ECO:0000256" key="5">
    <source>
        <dbReference type="ARBA" id="ARBA00022741"/>
    </source>
</evidence>
<comment type="cofactor">
    <cofactor evidence="12">
        <name>[4Fe-4S] cluster</name>
        <dbReference type="ChEBI" id="CHEBI:49883"/>
    </cofactor>
    <text evidence="12">Binds 2 [4Fe-4S] clusters. Binds 1 [4Fe-4S] cluster coordinated with 3 cysteines and an exchangeable S-adenosyl-L-methionine and 1 [4Fe-4S] cluster coordinated with 3 cysteines and the GTP-derived substrate.</text>
</comment>
<evidence type="ECO:0000256" key="2">
    <source>
        <dbReference type="ARBA" id="ARBA00022485"/>
    </source>
</evidence>
<feature type="binding site" evidence="12">
    <location>
        <position position="187"/>
    </location>
    <ligand>
        <name>S-adenosyl-L-methionine</name>
        <dbReference type="ChEBI" id="CHEBI:59789"/>
    </ligand>
</feature>
<evidence type="ECO:0000256" key="8">
    <source>
        <dbReference type="ARBA" id="ARBA00023134"/>
    </source>
</evidence>